<gene>
    <name evidence="9" type="ORF">ANDA3_1139</name>
    <name evidence="10" type="ORF">DAR2_1009</name>
    <name evidence="11" type="ORF">DAR3_1006</name>
</gene>
<keyword evidence="6 7" id="KW-0472">Membrane</keyword>
<name>A0A484PFB4_9ZZZZ</name>
<keyword evidence="5 7" id="KW-1133">Transmembrane helix</keyword>
<feature type="transmembrane region" description="Helical" evidence="7">
    <location>
        <begin position="211"/>
        <end position="233"/>
    </location>
</feature>
<dbReference type="InterPro" id="IPR050171">
    <property type="entry name" value="MFS_Transporters"/>
</dbReference>
<feature type="transmembrane region" description="Helical" evidence="7">
    <location>
        <begin position="171"/>
        <end position="190"/>
    </location>
</feature>
<dbReference type="InterPro" id="IPR036259">
    <property type="entry name" value="MFS_trans_sf"/>
</dbReference>
<dbReference type="SUPFAM" id="SSF103473">
    <property type="entry name" value="MFS general substrate transporter"/>
    <property type="match status" value="1"/>
</dbReference>
<dbReference type="PROSITE" id="PS50850">
    <property type="entry name" value="MFS"/>
    <property type="match status" value="1"/>
</dbReference>
<keyword evidence="4 7" id="KW-0812">Transmembrane</keyword>
<feature type="transmembrane region" description="Helical" evidence="7">
    <location>
        <begin position="245"/>
        <end position="267"/>
    </location>
</feature>
<organism evidence="9">
    <name type="scientific">plant metagenome</name>
    <dbReference type="NCBI Taxonomy" id="1297885"/>
    <lineage>
        <taxon>unclassified sequences</taxon>
        <taxon>metagenomes</taxon>
        <taxon>organismal metagenomes</taxon>
    </lineage>
</organism>
<evidence type="ECO:0000313" key="10">
    <source>
        <dbReference type="EMBL" id="VFR61390.1"/>
    </source>
</evidence>
<dbReference type="GO" id="GO:0005886">
    <property type="term" value="C:plasma membrane"/>
    <property type="evidence" value="ECO:0007669"/>
    <property type="project" value="UniProtKB-SubCell"/>
</dbReference>
<evidence type="ECO:0000256" key="5">
    <source>
        <dbReference type="ARBA" id="ARBA00022989"/>
    </source>
</evidence>
<evidence type="ECO:0000259" key="8">
    <source>
        <dbReference type="PROSITE" id="PS50850"/>
    </source>
</evidence>
<feature type="transmembrane region" description="Helical" evidence="7">
    <location>
        <begin position="302"/>
        <end position="326"/>
    </location>
</feature>
<dbReference type="InterPro" id="IPR011701">
    <property type="entry name" value="MFS"/>
</dbReference>
<dbReference type="AlphaFoldDB" id="A0A484PFB4"/>
<evidence type="ECO:0000256" key="7">
    <source>
        <dbReference type="SAM" id="Phobius"/>
    </source>
</evidence>
<feature type="transmembrane region" description="Helical" evidence="7">
    <location>
        <begin position="38"/>
        <end position="63"/>
    </location>
</feature>
<feature type="transmembrane region" description="Helical" evidence="7">
    <location>
        <begin position="12"/>
        <end position="32"/>
    </location>
</feature>
<evidence type="ECO:0000256" key="4">
    <source>
        <dbReference type="ARBA" id="ARBA00022692"/>
    </source>
</evidence>
<feature type="transmembrane region" description="Helical" evidence="7">
    <location>
        <begin position="75"/>
        <end position="94"/>
    </location>
</feature>
<feature type="transmembrane region" description="Helical" evidence="7">
    <location>
        <begin position="365"/>
        <end position="387"/>
    </location>
</feature>
<evidence type="ECO:0000313" key="9">
    <source>
        <dbReference type="EMBL" id="VFR23439.1"/>
    </source>
</evidence>
<dbReference type="InterPro" id="IPR020846">
    <property type="entry name" value="MFS_dom"/>
</dbReference>
<dbReference type="Gene3D" id="1.20.1250.20">
    <property type="entry name" value="MFS general substrate transporter like domains"/>
    <property type="match status" value="1"/>
</dbReference>
<dbReference type="PANTHER" id="PTHR23517:SF13">
    <property type="entry name" value="MAJOR FACILITATOR SUPERFAMILY MFS_1"/>
    <property type="match status" value="1"/>
</dbReference>
<dbReference type="InterPro" id="IPR005829">
    <property type="entry name" value="Sugar_transporter_CS"/>
</dbReference>
<dbReference type="PROSITE" id="PS00216">
    <property type="entry name" value="SUGAR_TRANSPORT_1"/>
    <property type="match status" value="1"/>
</dbReference>
<dbReference type="Pfam" id="PF07690">
    <property type="entry name" value="MFS_1"/>
    <property type="match status" value="1"/>
</dbReference>
<evidence type="ECO:0000256" key="6">
    <source>
        <dbReference type="ARBA" id="ARBA00023136"/>
    </source>
</evidence>
<comment type="subcellular location">
    <subcellularLocation>
        <location evidence="1">Cell membrane</location>
        <topology evidence="1">Multi-pass membrane protein</topology>
    </subcellularLocation>
</comment>
<feature type="transmembrane region" description="Helical" evidence="7">
    <location>
        <begin position="274"/>
        <end position="296"/>
    </location>
</feature>
<protein>
    <submittedName>
        <fullName evidence="9">Major facilitator superfamily MFS_1</fullName>
    </submittedName>
</protein>
<keyword evidence="3" id="KW-1003">Cell membrane</keyword>
<feature type="transmembrane region" description="Helical" evidence="7">
    <location>
        <begin position="100"/>
        <end position="122"/>
    </location>
</feature>
<dbReference type="EMBL" id="CAADIJ010000028">
    <property type="protein sequence ID" value="VFR87483.1"/>
    <property type="molecule type" value="Genomic_DNA"/>
</dbReference>
<dbReference type="GO" id="GO:0022857">
    <property type="term" value="F:transmembrane transporter activity"/>
    <property type="evidence" value="ECO:0007669"/>
    <property type="project" value="InterPro"/>
</dbReference>
<dbReference type="PANTHER" id="PTHR23517">
    <property type="entry name" value="RESISTANCE PROTEIN MDTM, PUTATIVE-RELATED-RELATED"/>
    <property type="match status" value="1"/>
</dbReference>
<dbReference type="EMBL" id="CAADIC010000003">
    <property type="protein sequence ID" value="VFR23439.1"/>
    <property type="molecule type" value="Genomic_DNA"/>
</dbReference>
<proteinExistence type="predicted"/>
<feature type="transmembrane region" description="Helical" evidence="7">
    <location>
        <begin position="134"/>
        <end position="159"/>
    </location>
</feature>
<evidence type="ECO:0000256" key="3">
    <source>
        <dbReference type="ARBA" id="ARBA00022475"/>
    </source>
</evidence>
<feature type="domain" description="Major facilitator superfamily (MFS) profile" evidence="8">
    <location>
        <begin position="1"/>
        <end position="405"/>
    </location>
</feature>
<reference evidence="9" key="1">
    <citation type="submission" date="2019-03" db="EMBL/GenBank/DDBJ databases">
        <authorList>
            <person name="Danneels B."/>
        </authorList>
    </citation>
    <scope>NUCLEOTIDE SEQUENCE</scope>
</reference>
<sequence>MTGRASTVPMWGAAWLVTAVFMLSNSPTPLYVHWQQELGFSTGTLTVIFALYIAGLLGTLLVAGQLSDRYGRKPVLLPGLLAALAACLLFGSAQSVLALGLARLLTGIAVGIMVSAGMAAVADLGGSERKRQAALLASVSMVFGAGLGPLLAGALAQAMAHPILPVFGTELLVLGSALIVACLLPLRRPARSSGQPLRLRLPTVPTANQRHLAYGIATFGPGITATSFVLALGPSLLSRLLDVRSPMIAGGMACAMFLTATGVQFAVRHWPTRSIFLGSTTATVLAMASMGIAVHASLAPMLVAAALLAGAGQGLGQLGGLTLIGLHVPDGRRAEANAVLNIGGYIPAGLLPVAAGYLIDRMGLAAGATLFTVVLGLAVGVGGLFVFKALTVPGKPGATQIPGRE</sequence>
<evidence type="ECO:0000256" key="2">
    <source>
        <dbReference type="ARBA" id="ARBA00022448"/>
    </source>
</evidence>
<keyword evidence="2" id="KW-0813">Transport</keyword>
<evidence type="ECO:0000313" key="11">
    <source>
        <dbReference type="EMBL" id="VFR87483.1"/>
    </source>
</evidence>
<dbReference type="EMBL" id="CAADIL010000003">
    <property type="protein sequence ID" value="VFR61390.1"/>
    <property type="molecule type" value="Genomic_DNA"/>
</dbReference>
<accession>A0A484PFB4</accession>
<feature type="transmembrane region" description="Helical" evidence="7">
    <location>
        <begin position="338"/>
        <end position="359"/>
    </location>
</feature>
<evidence type="ECO:0000256" key="1">
    <source>
        <dbReference type="ARBA" id="ARBA00004651"/>
    </source>
</evidence>